<dbReference type="Gene3D" id="3.90.1150.10">
    <property type="entry name" value="Aspartate Aminotransferase, domain 1"/>
    <property type="match status" value="1"/>
</dbReference>
<dbReference type="InterPro" id="IPR015422">
    <property type="entry name" value="PyrdxlP-dep_Trfase_small"/>
</dbReference>
<reference evidence="6" key="1">
    <citation type="submission" date="2021-02" db="EMBL/GenBank/DDBJ databases">
        <title>Genome sequence of Rhodospirillales sp. strain TMPK1 isolated from soil.</title>
        <authorList>
            <person name="Nakai R."/>
            <person name="Kusada H."/>
            <person name="Tamaki H."/>
        </authorList>
    </citation>
    <scope>NUCLEOTIDE SEQUENCE</scope>
    <source>
        <strain evidence="6">TMPK1</strain>
    </source>
</reference>
<dbReference type="Gene3D" id="3.40.640.10">
    <property type="entry name" value="Type I PLP-dependent aspartate aminotransferase-like (Major domain)"/>
    <property type="match status" value="1"/>
</dbReference>
<dbReference type="Proteomes" id="UP000681075">
    <property type="component" value="Unassembled WGS sequence"/>
</dbReference>
<gene>
    <name evidence="6" type="ORF">TMPK1_38890</name>
</gene>
<dbReference type="AlphaFoldDB" id="A0A8S8XI50"/>
<dbReference type="GO" id="GO:0030170">
    <property type="term" value="F:pyridoxal phosphate binding"/>
    <property type="evidence" value="ECO:0007669"/>
    <property type="project" value="InterPro"/>
</dbReference>
<evidence type="ECO:0000256" key="5">
    <source>
        <dbReference type="RuleBase" id="RU003560"/>
    </source>
</evidence>
<dbReference type="GO" id="GO:0005829">
    <property type="term" value="C:cytosol"/>
    <property type="evidence" value="ECO:0007669"/>
    <property type="project" value="TreeGrafter"/>
</dbReference>
<dbReference type="InterPro" id="IPR015421">
    <property type="entry name" value="PyrdxlP-dep_Trfase_major"/>
</dbReference>
<accession>A0A8S8XI50</accession>
<dbReference type="PIRSF" id="PIRSF000521">
    <property type="entry name" value="Transaminase_4ab_Lys_Orn"/>
    <property type="match status" value="1"/>
</dbReference>
<comment type="similarity">
    <text evidence="2 5">Belongs to the class-III pyridoxal-phosphate-dependent aminotransferase family.</text>
</comment>
<dbReference type="NCBIfam" id="NF005685">
    <property type="entry name" value="PRK07483.1"/>
    <property type="match status" value="1"/>
</dbReference>
<dbReference type="InterPro" id="IPR005814">
    <property type="entry name" value="Aminotrans_3"/>
</dbReference>
<evidence type="ECO:0000313" key="6">
    <source>
        <dbReference type="EMBL" id="GIL41652.1"/>
    </source>
</evidence>
<evidence type="ECO:0000256" key="4">
    <source>
        <dbReference type="ARBA" id="ARBA00022898"/>
    </source>
</evidence>
<comment type="cofactor">
    <cofactor evidence="1">
        <name>pyridoxal 5'-phosphate</name>
        <dbReference type="ChEBI" id="CHEBI:597326"/>
    </cofactor>
</comment>
<dbReference type="PANTHER" id="PTHR43094">
    <property type="entry name" value="AMINOTRANSFERASE"/>
    <property type="match status" value="1"/>
</dbReference>
<evidence type="ECO:0000313" key="7">
    <source>
        <dbReference type="Proteomes" id="UP000681075"/>
    </source>
</evidence>
<dbReference type="RefSeq" id="WP_420245231.1">
    <property type="nucleotide sequence ID" value="NZ_BOPV01000001.1"/>
</dbReference>
<comment type="caution">
    <text evidence="6">The sequence shown here is derived from an EMBL/GenBank/DDBJ whole genome shotgun (WGS) entry which is preliminary data.</text>
</comment>
<keyword evidence="3 6" id="KW-0032">Aminotransferase</keyword>
<dbReference type="SUPFAM" id="SSF53383">
    <property type="entry name" value="PLP-dependent transferases"/>
    <property type="match status" value="1"/>
</dbReference>
<evidence type="ECO:0000256" key="3">
    <source>
        <dbReference type="ARBA" id="ARBA00022576"/>
    </source>
</evidence>
<proteinExistence type="inferred from homology"/>
<protein>
    <submittedName>
        <fullName evidence="6">Adenosylmethionine-8-amino-7-oxononanoate aminotransferase</fullName>
    </submittedName>
</protein>
<organism evidence="6 7">
    <name type="scientific">Roseiterribacter gracilis</name>
    <dbReference type="NCBI Taxonomy" id="2812848"/>
    <lineage>
        <taxon>Bacteria</taxon>
        <taxon>Pseudomonadati</taxon>
        <taxon>Pseudomonadota</taxon>
        <taxon>Alphaproteobacteria</taxon>
        <taxon>Rhodospirillales</taxon>
        <taxon>Roseiterribacteraceae</taxon>
        <taxon>Roseiterribacter</taxon>
    </lineage>
</organism>
<dbReference type="InterPro" id="IPR015424">
    <property type="entry name" value="PyrdxlP-dep_Trfase"/>
</dbReference>
<dbReference type="InterPro" id="IPR049704">
    <property type="entry name" value="Aminotrans_3_PPA_site"/>
</dbReference>
<dbReference type="GO" id="GO:0008483">
    <property type="term" value="F:transaminase activity"/>
    <property type="evidence" value="ECO:0007669"/>
    <property type="project" value="UniProtKB-KW"/>
</dbReference>
<keyword evidence="3 6" id="KW-0808">Transferase</keyword>
<evidence type="ECO:0000256" key="1">
    <source>
        <dbReference type="ARBA" id="ARBA00001933"/>
    </source>
</evidence>
<keyword evidence="4 5" id="KW-0663">Pyridoxal phosphate</keyword>
<dbReference type="PROSITE" id="PS00600">
    <property type="entry name" value="AA_TRANSFER_CLASS_3"/>
    <property type="match status" value="1"/>
</dbReference>
<dbReference type="PANTHER" id="PTHR43094:SF1">
    <property type="entry name" value="AMINOTRANSFERASE CLASS-III"/>
    <property type="match status" value="1"/>
</dbReference>
<dbReference type="Pfam" id="PF00202">
    <property type="entry name" value="Aminotran_3"/>
    <property type="match status" value="1"/>
</dbReference>
<name>A0A8S8XI50_9PROT</name>
<dbReference type="EMBL" id="BOPV01000001">
    <property type="protein sequence ID" value="GIL41652.1"/>
    <property type="molecule type" value="Genomic_DNA"/>
</dbReference>
<dbReference type="CDD" id="cd00610">
    <property type="entry name" value="OAT_like"/>
    <property type="match status" value="1"/>
</dbReference>
<dbReference type="FunFam" id="3.40.640.10:FF:000004">
    <property type="entry name" value="Acetylornithine aminotransferase"/>
    <property type="match status" value="1"/>
</dbReference>
<sequence>MTHVFHRTPDVEYPAVASAVGLRITALDGRTYIDGASGAAVCGLGYGDAEIIDAIKQQLDEVAFVHSGSFTSRAVESLADELIAASEGDFAYAYFVSGGSEATETALKMTRQYFVARGDVGRHKVISRRNSYHGNTLGALSVSGNPGRRELYAPLLTPHVFAERCYPFRDQQDGESDGSYLARLITDLRARIEEAGPTNVMAFIAEPVVGASLGAVPAIAGYFRAVREICDAYGIMLILDEVMCGMGRTGSLFAYKQEGIVPDIVVLAKGLAAGYQPIGAVLVRDEIYRTIARSGVFQHGHTYMCHATAAAAARAVLRKVRRDRLDERAALAGVQFQARLTQRLGQHPMVGDIRGRGLFVGVELVEDRTDNAPIADGVAMASRFRRASLDAGLVSYPIGGFLDGQRGAHVLLAPALTASDDDLDEIIHRFGLALAAVQPA</sequence>
<evidence type="ECO:0000256" key="2">
    <source>
        <dbReference type="ARBA" id="ARBA00008954"/>
    </source>
</evidence>
<keyword evidence="7" id="KW-1185">Reference proteome</keyword>